<dbReference type="Gramene" id="ONK70508">
    <property type="protein sequence ID" value="ONK70508"/>
    <property type="gene ID" value="A4U43_C05F34430"/>
</dbReference>
<evidence type="ECO:0000256" key="4">
    <source>
        <dbReference type="ARBA" id="ARBA00022989"/>
    </source>
</evidence>
<dbReference type="Pfam" id="PF00892">
    <property type="entry name" value="EamA"/>
    <property type="match status" value="2"/>
</dbReference>
<keyword evidence="5 6" id="KW-0472">Membrane</keyword>
<dbReference type="SUPFAM" id="SSF103481">
    <property type="entry name" value="Multidrug resistance efflux transporter EmrE"/>
    <property type="match status" value="2"/>
</dbReference>
<evidence type="ECO:0000313" key="8">
    <source>
        <dbReference type="EMBL" id="ONK70508.1"/>
    </source>
</evidence>
<feature type="domain" description="EamA" evidence="7">
    <location>
        <begin position="12"/>
        <end position="147"/>
    </location>
</feature>
<feature type="transmembrane region" description="Helical" evidence="6">
    <location>
        <begin position="100"/>
        <end position="124"/>
    </location>
</feature>
<comment type="similarity">
    <text evidence="2 6">Belongs to the drug/metabolite transporter (DMT) superfamily. Plant drug/metabolite exporter (P-DME) (TC 2.A.7.4) family.</text>
</comment>
<evidence type="ECO:0000256" key="2">
    <source>
        <dbReference type="ARBA" id="ARBA00007635"/>
    </source>
</evidence>
<protein>
    <recommendedName>
        <fullName evidence="6">WAT1-related protein</fullName>
    </recommendedName>
</protein>
<evidence type="ECO:0000256" key="5">
    <source>
        <dbReference type="ARBA" id="ARBA00023136"/>
    </source>
</evidence>
<evidence type="ECO:0000256" key="6">
    <source>
        <dbReference type="RuleBase" id="RU363077"/>
    </source>
</evidence>
<reference evidence="9" key="1">
    <citation type="journal article" date="2017" name="Nat. Commun.">
        <title>The asparagus genome sheds light on the origin and evolution of a young Y chromosome.</title>
        <authorList>
            <person name="Harkess A."/>
            <person name="Zhou J."/>
            <person name="Xu C."/>
            <person name="Bowers J.E."/>
            <person name="Van der Hulst R."/>
            <person name="Ayyampalayam S."/>
            <person name="Mercati F."/>
            <person name="Riccardi P."/>
            <person name="McKain M.R."/>
            <person name="Kakrana A."/>
            <person name="Tang H."/>
            <person name="Ray J."/>
            <person name="Groenendijk J."/>
            <person name="Arikit S."/>
            <person name="Mathioni S.M."/>
            <person name="Nakano M."/>
            <person name="Shan H."/>
            <person name="Telgmann-Rauber A."/>
            <person name="Kanno A."/>
            <person name="Yue Z."/>
            <person name="Chen H."/>
            <person name="Li W."/>
            <person name="Chen Y."/>
            <person name="Xu X."/>
            <person name="Zhang Y."/>
            <person name="Luo S."/>
            <person name="Chen H."/>
            <person name="Gao J."/>
            <person name="Mao Z."/>
            <person name="Pires J.C."/>
            <person name="Luo M."/>
            <person name="Kudrna D."/>
            <person name="Wing R.A."/>
            <person name="Meyers B.C."/>
            <person name="Yi K."/>
            <person name="Kong H."/>
            <person name="Lavrijsen P."/>
            <person name="Sunseri F."/>
            <person name="Falavigna A."/>
            <person name="Ye Y."/>
            <person name="Leebens-Mack J.H."/>
            <person name="Chen G."/>
        </authorList>
    </citation>
    <scope>NUCLEOTIDE SEQUENCE [LARGE SCALE GENOMIC DNA]</scope>
    <source>
        <strain evidence="9">cv. DH0086</strain>
    </source>
</reference>
<evidence type="ECO:0000259" key="7">
    <source>
        <dbReference type="Pfam" id="PF00892"/>
    </source>
</evidence>
<feature type="transmembrane region" description="Helical" evidence="6">
    <location>
        <begin position="278"/>
        <end position="297"/>
    </location>
</feature>
<gene>
    <name evidence="8" type="ORF">A4U43_C05F34430</name>
</gene>
<accession>A0A5P1EWN3</accession>
<feature type="transmembrane region" description="Helical" evidence="6">
    <location>
        <begin position="213"/>
        <end position="234"/>
    </location>
</feature>
<dbReference type="Proteomes" id="UP000243459">
    <property type="component" value="Chromosome 5"/>
</dbReference>
<dbReference type="InterPro" id="IPR037185">
    <property type="entry name" value="EmrE-like"/>
</dbReference>
<dbReference type="GO" id="GO:0016020">
    <property type="term" value="C:membrane"/>
    <property type="evidence" value="ECO:0007669"/>
    <property type="project" value="UniProtKB-SubCell"/>
</dbReference>
<feature type="transmembrane region" description="Helical" evidence="6">
    <location>
        <begin position="44"/>
        <end position="61"/>
    </location>
</feature>
<organism evidence="8 9">
    <name type="scientific">Asparagus officinalis</name>
    <name type="common">Garden asparagus</name>
    <dbReference type="NCBI Taxonomy" id="4686"/>
    <lineage>
        <taxon>Eukaryota</taxon>
        <taxon>Viridiplantae</taxon>
        <taxon>Streptophyta</taxon>
        <taxon>Embryophyta</taxon>
        <taxon>Tracheophyta</taxon>
        <taxon>Spermatophyta</taxon>
        <taxon>Magnoliopsida</taxon>
        <taxon>Liliopsida</taxon>
        <taxon>Asparagales</taxon>
        <taxon>Asparagaceae</taxon>
        <taxon>Asparagoideae</taxon>
        <taxon>Asparagus</taxon>
    </lineage>
</organism>
<keyword evidence="4 6" id="KW-1133">Transmembrane helix</keyword>
<dbReference type="PANTHER" id="PTHR31218">
    <property type="entry name" value="WAT1-RELATED PROTEIN"/>
    <property type="match status" value="1"/>
</dbReference>
<dbReference type="OMA" id="CIAQKGP"/>
<dbReference type="InterPro" id="IPR000620">
    <property type="entry name" value="EamA_dom"/>
</dbReference>
<feature type="transmembrane region" description="Helical" evidence="6">
    <location>
        <begin position="73"/>
        <end position="94"/>
    </location>
</feature>
<name>A0A5P1EWN3_ASPOF</name>
<dbReference type="EMBL" id="CM007385">
    <property type="protein sequence ID" value="ONK70508.1"/>
    <property type="molecule type" value="Genomic_DNA"/>
</dbReference>
<evidence type="ECO:0000256" key="3">
    <source>
        <dbReference type="ARBA" id="ARBA00022692"/>
    </source>
</evidence>
<sequence length="366" mass="39672">MAEHRFAQSMPVVAMVGLQFIYAGTALSAKAAMKEGLSPMVFVVYRQAIATLALAPPTFFSTRRRGDQRSMGLKGFTLLFFAAFIGVTTNQFFYYQGLNLASASMASIVSNVTPTITFLMAASAGLEKVDMKSPAGVAKVFGTVICVGGAICMGSFKGPELMTTNSSQTLISVLHVVGKNWKLGFLCLLGSSCSWSIWLILQVPLCKNYIDPLSLSSWVCFLSTLQSAILTYFLEPDSKAWKLNSTSDILCCLYAGVMGSGVTFYVQSWCISRRGPLFSALFNPLYTVIVTILAILLLNEHLYFGSLVGAVAVIMGLYVVLWGKAKDCEDSTRMPLTTDGSSNSSVTNIKEPLLNSKLQRDEKVTV</sequence>
<keyword evidence="3 6" id="KW-0812">Transmembrane</keyword>
<dbReference type="OrthoDB" id="1728340at2759"/>
<evidence type="ECO:0000313" key="9">
    <source>
        <dbReference type="Proteomes" id="UP000243459"/>
    </source>
</evidence>
<proteinExistence type="inferred from homology"/>
<dbReference type="AlphaFoldDB" id="A0A5P1EWN3"/>
<feature type="transmembrane region" description="Helical" evidence="6">
    <location>
        <begin position="183"/>
        <end position="201"/>
    </location>
</feature>
<feature type="transmembrane region" description="Helical" evidence="6">
    <location>
        <begin position="136"/>
        <end position="156"/>
    </location>
</feature>
<feature type="transmembrane region" description="Helical" evidence="6">
    <location>
        <begin position="246"/>
        <end position="266"/>
    </location>
</feature>
<feature type="transmembrane region" description="Helical" evidence="6">
    <location>
        <begin position="303"/>
        <end position="323"/>
    </location>
</feature>
<keyword evidence="9" id="KW-1185">Reference proteome</keyword>
<dbReference type="GO" id="GO:0022857">
    <property type="term" value="F:transmembrane transporter activity"/>
    <property type="evidence" value="ECO:0007669"/>
    <property type="project" value="InterPro"/>
</dbReference>
<feature type="domain" description="EamA" evidence="7">
    <location>
        <begin position="183"/>
        <end position="321"/>
    </location>
</feature>
<comment type="subcellular location">
    <subcellularLocation>
        <location evidence="1 6">Membrane</location>
        <topology evidence="1 6">Multi-pass membrane protein</topology>
    </subcellularLocation>
</comment>
<dbReference type="InterPro" id="IPR030184">
    <property type="entry name" value="WAT1-related"/>
</dbReference>
<evidence type="ECO:0000256" key="1">
    <source>
        <dbReference type="ARBA" id="ARBA00004141"/>
    </source>
</evidence>